<dbReference type="EMBL" id="MHBW01000001">
    <property type="protein sequence ID" value="OGY10060.1"/>
    <property type="molecule type" value="Genomic_DNA"/>
</dbReference>
<sequence length="98" mass="11013">MDKDELKKLLEEALKPIKKTLDGHTAILNSHTKTLKSLIEKVDVLESSVVSMETTISVYGDMYKMNGDNARKLEKRIKVLEDNSGIEPPSELTLLDVQ</sequence>
<gene>
    <name evidence="1" type="ORF">A2782_04065</name>
</gene>
<evidence type="ECO:0000313" key="2">
    <source>
        <dbReference type="Proteomes" id="UP000177967"/>
    </source>
</evidence>
<dbReference type="AlphaFoldDB" id="A0A1G1V3V3"/>
<reference evidence="1 2" key="1">
    <citation type="journal article" date="2016" name="Nat. Commun.">
        <title>Thousands of microbial genomes shed light on interconnected biogeochemical processes in an aquifer system.</title>
        <authorList>
            <person name="Anantharaman K."/>
            <person name="Brown C.T."/>
            <person name="Hug L.A."/>
            <person name="Sharon I."/>
            <person name="Castelle C.J."/>
            <person name="Probst A.J."/>
            <person name="Thomas B.C."/>
            <person name="Singh A."/>
            <person name="Wilkins M.J."/>
            <person name="Karaoz U."/>
            <person name="Brodie E.L."/>
            <person name="Williams K.H."/>
            <person name="Hubbard S.S."/>
            <person name="Banfield J.F."/>
        </authorList>
    </citation>
    <scope>NUCLEOTIDE SEQUENCE [LARGE SCALE GENOMIC DNA]</scope>
</reference>
<evidence type="ECO:0000313" key="1">
    <source>
        <dbReference type="EMBL" id="OGY10060.1"/>
    </source>
</evidence>
<organism evidence="1 2">
    <name type="scientific">Candidatus Blackburnbacteria bacterium RIFCSPHIGHO2_01_FULL_43_15b</name>
    <dbReference type="NCBI Taxonomy" id="1797513"/>
    <lineage>
        <taxon>Bacteria</taxon>
        <taxon>Candidatus Blackburniibacteriota</taxon>
    </lineage>
</organism>
<name>A0A1G1V3V3_9BACT</name>
<accession>A0A1G1V3V3</accession>
<dbReference type="STRING" id="1797513.A2782_04065"/>
<dbReference type="Proteomes" id="UP000177967">
    <property type="component" value="Unassembled WGS sequence"/>
</dbReference>
<proteinExistence type="predicted"/>
<comment type="caution">
    <text evidence="1">The sequence shown here is derived from an EMBL/GenBank/DDBJ whole genome shotgun (WGS) entry which is preliminary data.</text>
</comment>
<protein>
    <submittedName>
        <fullName evidence="1">Uncharacterized protein</fullName>
    </submittedName>
</protein>